<evidence type="ECO:0000259" key="8">
    <source>
        <dbReference type="Pfam" id="PF01895"/>
    </source>
</evidence>
<dbReference type="KEGG" id="aqt:FN924_10685"/>
<feature type="domain" description="PhoU" evidence="8">
    <location>
        <begin position="18"/>
        <end position="105"/>
    </location>
</feature>
<proteinExistence type="inferred from homology"/>
<evidence type="ECO:0000313" key="9">
    <source>
        <dbReference type="EMBL" id="QDP40615.1"/>
    </source>
</evidence>
<accession>A0A516KGV7</accession>
<sequence length="218" mass="24749">MVAREQFEVELKNIETTIIELAKEAGQALEDAVHALFTQDLELANKIIERDEVLDKKELQINEEAILLIAKEQPVARDLRRLIVAIKISSDLERMGDNATNIAKATLHLGKHDLVVHSSLKDMKDIAIKMIDLSTKAFEMQDITLARKLSEMDDLVDSMYGDVVREMLEQTATNPQKIQHVMQMAFSARFIERFADHTTNIGESILYLVKGESFDLNQ</sequence>
<evidence type="ECO:0000256" key="3">
    <source>
        <dbReference type="ARBA" id="ARBA00011738"/>
    </source>
</evidence>
<dbReference type="PIRSF" id="PIRSF003107">
    <property type="entry name" value="PhoU"/>
    <property type="match status" value="1"/>
</dbReference>
<feature type="domain" description="PhoU" evidence="8">
    <location>
        <begin position="120"/>
        <end position="205"/>
    </location>
</feature>
<protein>
    <recommendedName>
        <fullName evidence="7">Phosphate-specific transport system accessory protein PhoU</fullName>
    </recommendedName>
</protein>
<gene>
    <name evidence="9" type="primary">phoU</name>
    <name evidence="9" type="ORF">FN924_10685</name>
</gene>
<comment type="function">
    <text evidence="7">Plays a role in the regulation of phosphate uptake.</text>
</comment>
<dbReference type="GO" id="GO:0045936">
    <property type="term" value="P:negative regulation of phosphate metabolic process"/>
    <property type="evidence" value="ECO:0007669"/>
    <property type="project" value="InterPro"/>
</dbReference>
<dbReference type="Gene3D" id="1.20.58.220">
    <property type="entry name" value="Phosphate transport system protein phou homolog 2, domain 2"/>
    <property type="match status" value="1"/>
</dbReference>
<keyword evidence="4 7" id="KW-0813">Transport</keyword>
<evidence type="ECO:0000256" key="5">
    <source>
        <dbReference type="ARBA" id="ARBA00022490"/>
    </source>
</evidence>
<keyword evidence="10" id="KW-1185">Reference proteome</keyword>
<evidence type="ECO:0000256" key="2">
    <source>
        <dbReference type="ARBA" id="ARBA00008107"/>
    </source>
</evidence>
<evidence type="ECO:0000313" key="10">
    <source>
        <dbReference type="Proteomes" id="UP000315215"/>
    </source>
</evidence>
<dbReference type="PANTHER" id="PTHR42930:SF3">
    <property type="entry name" value="PHOSPHATE-SPECIFIC TRANSPORT SYSTEM ACCESSORY PROTEIN PHOU"/>
    <property type="match status" value="1"/>
</dbReference>
<evidence type="ECO:0000256" key="6">
    <source>
        <dbReference type="ARBA" id="ARBA00022592"/>
    </source>
</evidence>
<dbReference type="Pfam" id="PF01895">
    <property type="entry name" value="PhoU"/>
    <property type="match status" value="2"/>
</dbReference>
<dbReference type="InterPro" id="IPR026022">
    <property type="entry name" value="PhoU_dom"/>
</dbReference>
<dbReference type="GO" id="GO:0006817">
    <property type="term" value="P:phosphate ion transport"/>
    <property type="evidence" value="ECO:0007669"/>
    <property type="project" value="UniProtKB-KW"/>
</dbReference>
<dbReference type="InterPro" id="IPR038078">
    <property type="entry name" value="PhoU-like_sf"/>
</dbReference>
<dbReference type="InterPro" id="IPR028366">
    <property type="entry name" value="PhoU"/>
</dbReference>
<evidence type="ECO:0000256" key="4">
    <source>
        <dbReference type="ARBA" id="ARBA00022448"/>
    </source>
</evidence>
<dbReference type="EMBL" id="CP041666">
    <property type="protein sequence ID" value="QDP40615.1"/>
    <property type="molecule type" value="Genomic_DNA"/>
</dbReference>
<dbReference type="AlphaFoldDB" id="A0A516KGV7"/>
<evidence type="ECO:0000256" key="1">
    <source>
        <dbReference type="ARBA" id="ARBA00004496"/>
    </source>
</evidence>
<dbReference type="NCBIfam" id="TIGR02135">
    <property type="entry name" value="phoU_full"/>
    <property type="match status" value="1"/>
</dbReference>
<keyword evidence="5 7" id="KW-0963">Cytoplasm</keyword>
<comment type="similarity">
    <text evidence="2 7">Belongs to the PhoU family.</text>
</comment>
<dbReference type="GO" id="GO:0030643">
    <property type="term" value="P:intracellular phosphate ion homeostasis"/>
    <property type="evidence" value="ECO:0007669"/>
    <property type="project" value="InterPro"/>
</dbReference>
<dbReference type="SUPFAM" id="SSF109755">
    <property type="entry name" value="PhoU-like"/>
    <property type="match status" value="1"/>
</dbReference>
<name>A0A516KGV7_9BACI</name>
<dbReference type="PANTHER" id="PTHR42930">
    <property type="entry name" value="PHOSPHATE-SPECIFIC TRANSPORT SYSTEM ACCESSORY PROTEIN PHOU"/>
    <property type="match status" value="1"/>
</dbReference>
<dbReference type="OrthoDB" id="9814256at2"/>
<dbReference type="FunFam" id="1.20.58.220:FF:000004">
    <property type="entry name" value="Phosphate-specific transport system accessory protein PhoU"/>
    <property type="match status" value="1"/>
</dbReference>
<organism evidence="9 10">
    <name type="scientific">Radiobacillus deserti</name>
    <dbReference type="NCBI Taxonomy" id="2594883"/>
    <lineage>
        <taxon>Bacteria</taxon>
        <taxon>Bacillati</taxon>
        <taxon>Bacillota</taxon>
        <taxon>Bacilli</taxon>
        <taxon>Bacillales</taxon>
        <taxon>Bacillaceae</taxon>
        <taxon>Radiobacillus</taxon>
    </lineage>
</organism>
<comment type="subcellular location">
    <subcellularLocation>
        <location evidence="1 7">Cytoplasm</location>
    </subcellularLocation>
</comment>
<keyword evidence="6 7" id="KW-0592">Phosphate transport</keyword>
<comment type="subunit">
    <text evidence="3 7">Homodimer.</text>
</comment>
<dbReference type="GO" id="GO:0005737">
    <property type="term" value="C:cytoplasm"/>
    <property type="evidence" value="ECO:0007669"/>
    <property type="project" value="UniProtKB-SubCell"/>
</dbReference>
<dbReference type="Proteomes" id="UP000315215">
    <property type="component" value="Chromosome"/>
</dbReference>
<reference evidence="9 10" key="1">
    <citation type="submission" date="2019-07" db="EMBL/GenBank/DDBJ databases">
        <authorList>
            <person name="Li J."/>
        </authorList>
    </citation>
    <scope>NUCLEOTIDE SEQUENCE [LARGE SCALE GENOMIC DNA]</scope>
    <source>
        <strain evidence="9 10">TKL69</strain>
    </source>
</reference>
<evidence type="ECO:0000256" key="7">
    <source>
        <dbReference type="PIRNR" id="PIRNR003107"/>
    </source>
</evidence>
<dbReference type="RefSeq" id="WP_143894358.1">
    <property type="nucleotide sequence ID" value="NZ_CP041666.1"/>
</dbReference>